<evidence type="ECO:0000259" key="3">
    <source>
        <dbReference type="SMART" id="SM01329"/>
    </source>
</evidence>
<dbReference type="PANTHER" id="PTHR11835:SF34">
    <property type="entry name" value="ISOCITRATE DEHYDROGENASE [NAD] SUBUNIT ALPHA, MITOCHONDRIAL"/>
    <property type="match status" value="1"/>
</dbReference>
<dbReference type="GO" id="GO:0003862">
    <property type="term" value="F:3-isopropylmalate dehydrogenase activity"/>
    <property type="evidence" value="ECO:0007669"/>
    <property type="project" value="UniProtKB-EC"/>
</dbReference>
<dbReference type="OrthoDB" id="6813at2157"/>
<sequence length="346" mass="38628">MATYNISLLVGDGIGPELSTCAEEILQYIHDNSNRLKFNITKVEAGDNAKQKYGKALPNEAFDKIKNSQACLKSPVGESAADVVLVLRRYFDLYANVRPSKNYANIPSISSNVDMVTVRENTEDLYLGWEFFSDDDTVISLRKISKVASRRIAEYAFKIANSRKGKKVTIVHKSNVLRLSDRLFIDMSKEIAKKYPNIEFEEMYVDACSMELIRDPNRFDTILTSNLFGDIISDEAAQVTGSIGLAPAANVGKDFAMFEPVHGAAFDIAGKNVANPTSFILAIKMMFDWLGEKCDDNDLKLQSIKFENSIDEMFTKNIKTKDIGGTLSTAEFNQSFLKILKDKGID</sequence>
<dbReference type="KEGG" id="nfn:NFRAN_3097"/>
<gene>
    <name evidence="4" type="primary">leuB</name>
    <name evidence="4" type="ORF">NFRAN_3097</name>
</gene>
<evidence type="ECO:0000313" key="4">
    <source>
        <dbReference type="EMBL" id="VFJ15415.1"/>
    </source>
</evidence>
<dbReference type="SUPFAM" id="SSF53659">
    <property type="entry name" value="Isocitrate/Isopropylmalate dehydrogenase-like"/>
    <property type="match status" value="1"/>
</dbReference>
<keyword evidence="2 4" id="KW-0560">Oxidoreductase</keyword>
<comment type="similarity">
    <text evidence="1">Belongs to the isocitrate and isopropylmalate dehydrogenases family.</text>
</comment>
<dbReference type="InterPro" id="IPR024084">
    <property type="entry name" value="IsoPropMal-DH-like_dom"/>
</dbReference>
<dbReference type="EMBL" id="LR216287">
    <property type="protein sequence ID" value="VFJ15415.1"/>
    <property type="molecule type" value="Genomic_DNA"/>
</dbReference>
<evidence type="ECO:0000256" key="2">
    <source>
        <dbReference type="ARBA" id="ARBA00023002"/>
    </source>
</evidence>
<proteinExistence type="inferred from homology"/>
<dbReference type="GO" id="GO:0006099">
    <property type="term" value="P:tricarboxylic acid cycle"/>
    <property type="evidence" value="ECO:0007669"/>
    <property type="project" value="TreeGrafter"/>
</dbReference>
<dbReference type="RefSeq" id="WP_134485357.1">
    <property type="nucleotide sequence ID" value="NZ_LR216287.1"/>
</dbReference>
<dbReference type="InterPro" id="IPR019818">
    <property type="entry name" value="IsoCit/isopropylmalate_DH_CS"/>
</dbReference>
<organism evidence="4 5">
    <name type="scientific">Candidatus Nitrosocosmicus franklandianus</name>
    <dbReference type="NCBI Taxonomy" id="1798806"/>
    <lineage>
        <taxon>Archaea</taxon>
        <taxon>Nitrososphaerota</taxon>
        <taxon>Nitrososphaeria</taxon>
        <taxon>Nitrososphaerales</taxon>
        <taxon>Nitrososphaeraceae</taxon>
        <taxon>Candidatus Nitrosocosmicus</taxon>
    </lineage>
</organism>
<dbReference type="PANTHER" id="PTHR11835">
    <property type="entry name" value="DECARBOXYLATING DEHYDROGENASES-ISOCITRATE, ISOPROPYLMALATE, TARTRATE"/>
    <property type="match status" value="1"/>
</dbReference>
<dbReference type="Gene3D" id="3.40.718.10">
    <property type="entry name" value="Isopropylmalate Dehydrogenase"/>
    <property type="match status" value="1"/>
</dbReference>
<dbReference type="GO" id="GO:0000287">
    <property type="term" value="F:magnesium ion binding"/>
    <property type="evidence" value="ECO:0007669"/>
    <property type="project" value="InterPro"/>
</dbReference>
<dbReference type="SMART" id="SM01329">
    <property type="entry name" value="Iso_dh"/>
    <property type="match status" value="1"/>
</dbReference>
<evidence type="ECO:0000256" key="1">
    <source>
        <dbReference type="ARBA" id="ARBA00007769"/>
    </source>
</evidence>
<dbReference type="Proteomes" id="UP000294299">
    <property type="component" value="Chromosome NFRAN"/>
</dbReference>
<evidence type="ECO:0000313" key="5">
    <source>
        <dbReference type="Proteomes" id="UP000294299"/>
    </source>
</evidence>
<dbReference type="Pfam" id="PF00180">
    <property type="entry name" value="Iso_dh"/>
    <property type="match status" value="1"/>
</dbReference>
<dbReference type="GO" id="GO:0004449">
    <property type="term" value="F:isocitrate dehydrogenase (NAD+) activity"/>
    <property type="evidence" value="ECO:0007669"/>
    <property type="project" value="TreeGrafter"/>
</dbReference>
<dbReference type="GO" id="GO:0006102">
    <property type="term" value="P:isocitrate metabolic process"/>
    <property type="evidence" value="ECO:0007669"/>
    <property type="project" value="TreeGrafter"/>
</dbReference>
<reference evidence="4 5" key="1">
    <citation type="submission" date="2019-02" db="EMBL/GenBank/DDBJ databases">
        <authorList>
            <person name="Lehtovirta-Morley E L."/>
        </authorList>
    </citation>
    <scope>NUCLEOTIDE SEQUENCE [LARGE SCALE GENOMIC DNA]</scope>
    <source>
        <strain evidence="4">NFRAN1</strain>
    </source>
</reference>
<accession>A0A484IIC6</accession>
<feature type="domain" description="Isopropylmalate dehydrogenase-like" evidence="3">
    <location>
        <begin position="5"/>
        <end position="336"/>
    </location>
</feature>
<dbReference type="EC" id="1.1.1.85" evidence="4"/>
<dbReference type="GeneID" id="39422191"/>
<keyword evidence="5" id="KW-1185">Reference proteome</keyword>
<dbReference type="PROSITE" id="PS00470">
    <property type="entry name" value="IDH_IMDH"/>
    <property type="match status" value="1"/>
</dbReference>
<name>A0A484IIC6_9ARCH</name>
<protein>
    <submittedName>
        <fullName evidence="4">3-isopropylmalate dehydrogenase</fullName>
        <ecNumber evidence="4">1.1.1.85</ecNumber>
    </submittedName>
</protein>
<dbReference type="GO" id="GO:0051287">
    <property type="term" value="F:NAD binding"/>
    <property type="evidence" value="ECO:0007669"/>
    <property type="project" value="InterPro"/>
</dbReference>
<dbReference type="AlphaFoldDB" id="A0A484IIC6"/>